<evidence type="ECO:0000313" key="4">
    <source>
        <dbReference type="EMBL" id="REG08616.1"/>
    </source>
</evidence>
<keyword evidence="5" id="KW-1185">Reference proteome</keyword>
<sequence>MKKILITGAKGFFGTRFCKHYQDIYDVYGTDKDDTDITDEKAVHQLITQVQPDYIIHTAAIPVTEFCNEHPDKAHLINVQGALNIAKAAGAVNAKMVLLSTEQIFNGNPESGPYKETDIPVPDTVYGQNKVEAEKKLREVLDELWVLRFTWLYGLPERGCSMNPNVLWNAIQIALKGQPAEVTDNEFRGFTYVYDVIDQFDKLFSLPFDTYHVGSRNDLSRYDITCHIFRELGLESRINDLLIKTHGPKRDDRLDTGKIQSLGFHFDESVNSLTKCIKEFSYKL</sequence>
<dbReference type="EC" id="1.1.1.133" evidence="2"/>
<comment type="function">
    <text evidence="2">Catalyzes the reduction of dTDP-6-deoxy-L-lyxo-4-hexulose to yield dTDP-L-rhamnose.</text>
</comment>
<organism evidence="4 5">
    <name type="scientific">Pelolinea submarina</name>
    <dbReference type="NCBI Taxonomy" id="913107"/>
    <lineage>
        <taxon>Bacteria</taxon>
        <taxon>Bacillati</taxon>
        <taxon>Chloroflexota</taxon>
        <taxon>Anaerolineae</taxon>
        <taxon>Anaerolineales</taxon>
        <taxon>Anaerolineaceae</taxon>
        <taxon>Pelolinea</taxon>
    </lineage>
</organism>
<keyword evidence="2" id="KW-0560">Oxidoreductase</keyword>
<protein>
    <recommendedName>
        <fullName evidence="2">dTDP-4-dehydrorhamnose reductase</fullName>
        <ecNumber evidence="2">1.1.1.133</ecNumber>
    </recommendedName>
</protein>
<dbReference type="InterPro" id="IPR029903">
    <property type="entry name" value="RmlD-like-bd"/>
</dbReference>
<evidence type="ECO:0000256" key="1">
    <source>
        <dbReference type="ARBA" id="ARBA00010944"/>
    </source>
</evidence>
<dbReference type="EMBL" id="QUMS01000002">
    <property type="protein sequence ID" value="REG08616.1"/>
    <property type="molecule type" value="Genomic_DNA"/>
</dbReference>
<dbReference type="PANTHER" id="PTHR10491:SF4">
    <property type="entry name" value="METHIONINE ADENOSYLTRANSFERASE 2 SUBUNIT BETA"/>
    <property type="match status" value="1"/>
</dbReference>
<dbReference type="GO" id="GO:0019305">
    <property type="term" value="P:dTDP-rhamnose biosynthetic process"/>
    <property type="evidence" value="ECO:0007669"/>
    <property type="project" value="UniProtKB-UniPathway"/>
</dbReference>
<dbReference type="Gene3D" id="3.40.50.720">
    <property type="entry name" value="NAD(P)-binding Rossmann-like Domain"/>
    <property type="match status" value="1"/>
</dbReference>
<dbReference type="UniPathway" id="UPA00124"/>
<dbReference type="PANTHER" id="PTHR10491">
    <property type="entry name" value="DTDP-4-DEHYDRORHAMNOSE REDUCTASE"/>
    <property type="match status" value="1"/>
</dbReference>
<gene>
    <name evidence="4" type="ORF">DFR64_1988</name>
</gene>
<name>A0A347ZNY2_9CHLR</name>
<evidence type="ECO:0000313" key="5">
    <source>
        <dbReference type="Proteomes" id="UP000256388"/>
    </source>
</evidence>
<feature type="domain" description="RmlD-like substrate binding" evidence="3">
    <location>
        <begin position="3"/>
        <end position="238"/>
    </location>
</feature>
<comment type="similarity">
    <text evidence="1 2">Belongs to the dTDP-4-dehydrorhamnose reductase family.</text>
</comment>
<comment type="caution">
    <text evidence="4">The sequence shown here is derived from an EMBL/GenBank/DDBJ whole genome shotgun (WGS) entry which is preliminary data.</text>
</comment>
<dbReference type="Pfam" id="PF04321">
    <property type="entry name" value="RmlD_sub_bind"/>
    <property type="match status" value="1"/>
</dbReference>
<accession>A0A347ZNY2</accession>
<keyword evidence="2" id="KW-0521">NADP</keyword>
<evidence type="ECO:0000259" key="3">
    <source>
        <dbReference type="Pfam" id="PF04321"/>
    </source>
</evidence>
<dbReference type="Proteomes" id="UP000256388">
    <property type="component" value="Unassembled WGS sequence"/>
</dbReference>
<dbReference type="InterPro" id="IPR005913">
    <property type="entry name" value="dTDP_dehydrorham_reduct"/>
</dbReference>
<dbReference type="RefSeq" id="WP_116225266.1">
    <property type="nucleotide sequence ID" value="NZ_AP018437.1"/>
</dbReference>
<dbReference type="InterPro" id="IPR036291">
    <property type="entry name" value="NAD(P)-bd_dom_sf"/>
</dbReference>
<dbReference type="OrthoDB" id="9803892at2"/>
<dbReference type="SUPFAM" id="SSF51735">
    <property type="entry name" value="NAD(P)-binding Rossmann-fold domains"/>
    <property type="match status" value="1"/>
</dbReference>
<dbReference type="GO" id="GO:0008831">
    <property type="term" value="F:dTDP-4-dehydrorhamnose reductase activity"/>
    <property type="evidence" value="ECO:0007669"/>
    <property type="project" value="UniProtKB-EC"/>
</dbReference>
<evidence type="ECO:0000256" key="2">
    <source>
        <dbReference type="RuleBase" id="RU364082"/>
    </source>
</evidence>
<comment type="pathway">
    <text evidence="2">Carbohydrate biosynthesis; dTDP-L-rhamnose biosynthesis.</text>
</comment>
<proteinExistence type="inferred from homology"/>
<dbReference type="AlphaFoldDB" id="A0A347ZNY2"/>
<reference evidence="4 5" key="1">
    <citation type="submission" date="2018-08" db="EMBL/GenBank/DDBJ databases">
        <title>Genomic Encyclopedia of Type Strains, Phase IV (KMG-IV): sequencing the most valuable type-strain genomes for metagenomic binning, comparative biology and taxonomic classification.</title>
        <authorList>
            <person name="Goeker M."/>
        </authorList>
    </citation>
    <scope>NUCLEOTIDE SEQUENCE [LARGE SCALE GENOMIC DNA]</scope>
    <source>
        <strain evidence="4 5">DSM 23923</strain>
    </source>
</reference>